<proteinExistence type="predicted"/>
<dbReference type="EMBL" id="CP030759">
    <property type="protein sequence ID" value="AXA36888.1"/>
    <property type="molecule type" value="Genomic_DNA"/>
</dbReference>
<protein>
    <submittedName>
        <fullName evidence="1">Uncharacterized protein</fullName>
    </submittedName>
</protein>
<dbReference type="AlphaFoldDB" id="A0A2Z4Y7S2"/>
<accession>A0A2Z4Y7S2</accession>
<evidence type="ECO:0000313" key="1">
    <source>
        <dbReference type="EMBL" id="AXA36888.1"/>
    </source>
</evidence>
<evidence type="ECO:0000313" key="2">
    <source>
        <dbReference type="Proteomes" id="UP000262583"/>
    </source>
</evidence>
<name>A0A2Z4Y7S2_SUMC1</name>
<gene>
    <name evidence="1" type="ORF">BRCON_2111</name>
</gene>
<reference evidence="1 2" key="1">
    <citation type="submission" date="2018-05" db="EMBL/GenBank/DDBJ databases">
        <title>A metagenomic window into the 2 km-deep terrestrial subsurface aquifer revealed taxonomically and functionally diverse microbial community comprising novel uncultured bacterial lineages.</title>
        <authorList>
            <person name="Kadnikov V.V."/>
            <person name="Mardanov A.V."/>
            <person name="Beletsky A.V."/>
            <person name="Banks D."/>
            <person name="Pimenov N.V."/>
            <person name="Frank Y.A."/>
            <person name="Karnachuk O.V."/>
            <person name="Ravin N.V."/>
        </authorList>
    </citation>
    <scope>NUCLEOTIDE SEQUENCE [LARGE SCALE GENOMIC DNA]</scope>
    <source>
        <strain evidence="1">BY</strain>
    </source>
</reference>
<dbReference type="Proteomes" id="UP000262583">
    <property type="component" value="Chromosome"/>
</dbReference>
<sequence length="64" mass="6761">MSYAGKPSRASFCSYRAEVSPLVCLGVARERFGESGLSAERLCPPLYDFAVALATHAPAAKVAI</sequence>
<organism evidence="1 2">
    <name type="scientific">Sumerlaea chitinivorans</name>
    <dbReference type="NCBI Taxonomy" id="2250252"/>
    <lineage>
        <taxon>Bacteria</taxon>
        <taxon>Candidatus Sumerlaeota</taxon>
        <taxon>Candidatus Sumerlaeia</taxon>
        <taxon>Candidatus Sumerlaeales</taxon>
        <taxon>Candidatus Sumerlaeaceae</taxon>
        <taxon>Candidatus Sumerlaea</taxon>
    </lineage>
</organism>
<dbReference type="KEGG" id="schv:BRCON_2111"/>